<name>A0A6C2YL14_9BACT</name>
<dbReference type="Proteomes" id="UP000464378">
    <property type="component" value="Chromosome"/>
</dbReference>
<dbReference type="GO" id="GO:0009055">
    <property type="term" value="F:electron transfer activity"/>
    <property type="evidence" value="ECO:0007669"/>
    <property type="project" value="InterPro"/>
</dbReference>
<feature type="region of interest" description="Disordered" evidence="1">
    <location>
        <begin position="21"/>
        <end position="43"/>
    </location>
</feature>
<feature type="compositionally biased region" description="Polar residues" evidence="1">
    <location>
        <begin position="31"/>
        <end position="40"/>
    </location>
</feature>
<dbReference type="GO" id="GO:0022900">
    <property type="term" value="P:electron transport chain"/>
    <property type="evidence" value="ECO:0007669"/>
    <property type="project" value="InterPro"/>
</dbReference>
<dbReference type="InterPro" id="IPR029021">
    <property type="entry name" value="Prot-tyrosine_phosphatase-like"/>
</dbReference>
<evidence type="ECO:0000313" key="3">
    <source>
        <dbReference type="Proteomes" id="UP000464378"/>
    </source>
</evidence>
<dbReference type="SUPFAM" id="SSF52799">
    <property type="entry name" value="(Phosphotyrosine protein) phosphatases II"/>
    <property type="match status" value="1"/>
</dbReference>
<dbReference type="GO" id="GO:0005506">
    <property type="term" value="F:iron ion binding"/>
    <property type="evidence" value="ECO:0007669"/>
    <property type="project" value="InterPro"/>
</dbReference>
<proteinExistence type="predicted"/>
<dbReference type="InterPro" id="IPR002321">
    <property type="entry name" value="Cyt_c_II"/>
</dbReference>
<dbReference type="Gene3D" id="3.90.190.10">
    <property type="entry name" value="Protein tyrosine phosphatase superfamily"/>
    <property type="match status" value="1"/>
</dbReference>
<dbReference type="AlphaFoldDB" id="A0A6C2YL14"/>
<dbReference type="KEGG" id="tim:GMBLW1_20410"/>
<protein>
    <submittedName>
        <fullName evidence="2">Protein tyrosine serine phosphatase: Uncharacterized protein</fullName>
    </submittedName>
</protein>
<dbReference type="Gene3D" id="1.20.120.10">
    <property type="entry name" value="Cytochrome c/b562"/>
    <property type="match status" value="1"/>
</dbReference>
<evidence type="ECO:0000313" key="2">
    <source>
        <dbReference type="EMBL" id="VIP01919.1"/>
    </source>
</evidence>
<keyword evidence="3" id="KW-1185">Reference proteome</keyword>
<accession>A0A6C2YL14</accession>
<dbReference type="EMBL" id="LR593887">
    <property type="protein sequence ID" value="VTR99845.1"/>
    <property type="molecule type" value="Genomic_DNA"/>
</dbReference>
<organism evidence="2">
    <name type="scientific">Tuwongella immobilis</name>
    <dbReference type="NCBI Taxonomy" id="692036"/>
    <lineage>
        <taxon>Bacteria</taxon>
        <taxon>Pseudomonadati</taxon>
        <taxon>Planctomycetota</taxon>
        <taxon>Planctomycetia</taxon>
        <taxon>Gemmatales</taxon>
        <taxon>Gemmataceae</taxon>
        <taxon>Tuwongella</taxon>
    </lineage>
</organism>
<dbReference type="InterPro" id="IPR010980">
    <property type="entry name" value="Cyt_c/b562"/>
</dbReference>
<dbReference type="GO" id="GO:0020037">
    <property type="term" value="F:heme binding"/>
    <property type="evidence" value="ECO:0007669"/>
    <property type="project" value="InterPro"/>
</dbReference>
<dbReference type="RefSeq" id="WP_162657155.1">
    <property type="nucleotide sequence ID" value="NZ_LR593887.1"/>
</dbReference>
<evidence type="ECO:0000256" key="1">
    <source>
        <dbReference type="SAM" id="MobiDB-lite"/>
    </source>
</evidence>
<sequence length="347" mass="36634">MPYRSFFVVCLLGSGIGCSGDSPAPPRQIAPETTTATATGHESPPTAILLEKDWHDWPGLHNVYRLTPTLLSGSSPEGAAGFDSLAQLGVKTILSVDGAVPDVAVAQARGMRYVHLPVGYDGISPLQGARLAAAIRDLPGPIYVHCHHGKHRGPAAAMAALRANQPQCPLPQAVAFLKSAGTDPRYAGLYAAVESPPTLPNQPGTDADYPPRATIPDAVEAMVNLDDHWSALQAALSNHAADAPISAMMATRSLEFLESVREYARLPDIESRPAEFQRHLAQLTQHATALDAALNGASSPGNPPVPSAAANRPNATTIAAALTQIRSDCTACHRQFRDNRPNPESSR</sequence>
<dbReference type="InParanoid" id="A0A6C2YL14"/>
<gene>
    <name evidence="2" type="ORF">GMBLW1_20410</name>
</gene>
<reference evidence="2" key="1">
    <citation type="submission" date="2019-04" db="EMBL/GenBank/DDBJ databases">
        <authorList>
            <consortium name="Science for Life Laboratories"/>
        </authorList>
    </citation>
    <scope>NUCLEOTIDE SEQUENCE</scope>
    <source>
        <strain evidence="2">MBLW1</strain>
    </source>
</reference>
<dbReference type="SUPFAM" id="SSF47175">
    <property type="entry name" value="Cytochromes"/>
    <property type="match status" value="1"/>
</dbReference>
<dbReference type="PROSITE" id="PS51257">
    <property type="entry name" value="PROKAR_LIPOPROTEIN"/>
    <property type="match status" value="1"/>
</dbReference>
<dbReference type="EMBL" id="LR586016">
    <property type="protein sequence ID" value="VIP01919.1"/>
    <property type="molecule type" value="Genomic_DNA"/>
</dbReference>
<dbReference type="PROSITE" id="PS51009">
    <property type="entry name" value="CYTCII"/>
    <property type="match status" value="1"/>
</dbReference>